<dbReference type="InParanoid" id="G5BQI0"/>
<dbReference type="GO" id="GO:0042254">
    <property type="term" value="P:ribosome biogenesis"/>
    <property type="evidence" value="ECO:0007669"/>
    <property type="project" value="TreeGrafter"/>
</dbReference>
<dbReference type="GO" id="GO:0005730">
    <property type="term" value="C:nucleolus"/>
    <property type="evidence" value="ECO:0007669"/>
    <property type="project" value="TreeGrafter"/>
</dbReference>
<proteinExistence type="predicted"/>
<name>G5BQI0_HETGA</name>
<evidence type="ECO:0000313" key="3">
    <source>
        <dbReference type="Proteomes" id="UP000006813"/>
    </source>
</evidence>
<organism evidence="2 3">
    <name type="scientific">Heterocephalus glaber</name>
    <name type="common">Naked mole rat</name>
    <dbReference type="NCBI Taxonomy" id="10181"/>
    <lineage>
        <taxon>Eukaryota</taxon>
        <taxon>Metazoa</taxon>
        <taxon>Chordata</taxon>
        <taxon>Craniata</taxon>
        <taxon>Vertebrata</taxon>
        <taxon>Euteleostomi</taxon>
        <taxon>Mammalia</taxon>
        <taxon>Eutheria</taxon>
        <taxon>Euarchontoglires</taxon>
        <taxon>Glires</taxon>
        <taxon>Rodentia</taxon>
        <taxon>Hystricomorpha</taxon>
        <taxon>Bathyergidae</taxon>
        <taxon>Heterocephalus</taxon>
    </lineage>
</organism>
<sequence>MLRCVGLHPRHCNYYVFKFYGEQHHAIDKNKCLTKGVLLDWARQSLVAFYKKKLELKEDIVERLWIYVDNILHSRKLQNLLKNGKTINLQISLVKMINERISEFSLSGSERNMCALLNCCQGILSTPALVVIYTAKQELLVALLSHLCQQQANPRRVFVDVTGHLLQPCLVLRHLLSGGTWTQGQLRQVLSRDVRSQIEAMLRGGVFRPDMLSSYKEELLDQQQSDSKMGTMKSLLAPLDTVATRLIGADFCKPCLHSSVVASSVALLYRLFLDSYLKDGNQFLCFKALARLFGCLRMLHLQEDQLKALSISDWTTELLVVEQLLNFVASNNIYNVAGGRIRHEEAQFHFYRHLAELLINHSQASVPAWFRCLKTLMSLNHLILEPDLDDLLSSAWIDAEIMEFRTKKAQEVLIDTLFQTYAKLRQLPRLFEEVLRVICCPAAETLRQPMLTSGPSTVLCACLLELPPNQILDTWSLVLEKFQSVVLPWLQSDLDMALKSLSLSSLLHCIMFNMRSLDSSTPVPIIRRMQCVMERMLGDLVKPLLALLPGSPGPEPELWVQKVSDSALLLSYTWMQVDAMLSLNCGQYHSVAEDLTKDALKVSNLPSLLPGLEAQHWKKVEQFIAQSNSLSRYCLKQLYLQKVKRTLLQASPLSEEALHTLRYDAAYILGSVKDSLSQKTVASWDGQVGTVCASTYPIAHWHLIVSNLTILIPYLCLDDVRVLYVSDVFEIVLTSLLQASSRLLIKVDDPMWLHLLQVVGTFLEQLMQMLIQIKLSLVLNFGKITAFLSRCKLYTEAASSKQLENQIPLSSQLLLVALTKLCQVLGPFVRERRQPHEAPAALPKLLQQALLQMSAALQLCSTSGAGGRHLPSAFLSAVTTLLEVDLSQHRRDRVAEIAQVTDRTPLSHVALYQDVYTQLLSELPALAGNAQSFQAALRFLTLFFLAPEVHPKKGSVFTSMFHSVRRVLTVPEVSAQIIQDLEPGLGALFAQMLEAGTTEDLALVAQAATELPTQWRESEFVVACVPPDCHSSDVVPAGSHGMEMVRRDVAVLASLRQMALQNREACEEQPVALARVIPILDVLAALLRQGEDTINNPHHVSLAFSILLTVPLDHLRPPEYGSVFSRMHNILFSVLQCHPKVVLKALPSFLNCFNRLVFSVMHEGRQKDKGSTDDLPVVLECARLVERMYSHIAIRAEEFAVFSPFMVAQYVTEAQKVTLYPAVKDLVQEGIYLILDLCTEPDIQFLRASLQPGARDIFKELHSDYLKYHKAKQEGERRYTA</sequence>
<dbReference type="InterPro" id="IPR018849">
    <property type="entry name" value="Urb2/Npa2_C"/>
</dbReference>
<gene>
    <name evidence="2" type="ORF">GW7_00810</name>
</gene>
<dbReference type="PANTHER" id="PTHR15682">
    <property type="entry name" value="UNHEALTHY RIBOSOME BIOGENESIS PROTEIN 2 HOMOLOG"/>
    <property type="match status" value="1"/>
</dbReference>
<dbReference type="Pfam" id="PF10441">
    <property type="entry name" value="Urb2"/>
    <property type="match status" value="1"/>
</dbReference>
<protein>
    <submittedName>
        <fullName evidence="2">Unhealthy ribosome biogenesis protein 2-like protein</fullName>
    </submittedName>
</protein>
<dbReference type="eggNOG" id="ENOG502QWBH">
    <property type="taxonomic scope" value="Eukaryota"/>
</dbReference>
<dbReference type="EMBL" id="JH171405">
    <property type="protein sequence ID" value="EHB11541.1"/>
    <property type="molecule type" value="Genomic_DNA"/>
</dbReference>
<feature type="domain" description="Nucleolar 27S pre-rRNA processing Urb2/Npa2 C-terminal" evidence="1">
    <location>
        <begin position="1079"/>
        <end position="1272"/>
    </location>
</feature>
<accession>G5BQI0</accession>
<dbReference type="Proteomes" id="UP000006813">
    <property type="component" value="Unassembled WGS sequence"/>
</dbReference>
<reference evidence="2 3" key="1">
    <citation type="journal article" date="2011" name="Nature">
        <title>Genome sequencing reveals insights into physiology and longevity of the naked mole rat.</title>
        <authorList>
            <person name="Kim E.B."/>
            <person name="Fang X."/>
            <person name="Fushan A.A."/>
            <person name="Huang Z."/>
            <person name="Lobanov A.V."/>
            <person name="Han L."/>
            <person name="Marino S.M."/>
            <person name="Sun X."/>
            <person name="Turanov A.A."/>
            <person name="Yang P."/>
            <person name="Yim S.H."/>
            <person name="Zhao X."/>
            <person name="Kasaikina M.V."/>
            <person name="Stoletzki N."/>
            <person name="Peng C."/>
            <person name="Polak P."/>
            <person name="Xiong Z."/>
            <person name="Kiezun A."/>
            <person name="Zhu Y."/>
            <person name="Chen Y."/>
            <person name="Kryukov G.V."/>
            <person name="Zhang Q."/>
            <person name="Peshkin L."/>
            <person name="Yang L."/>
            <person name="Bronson R.T."/>
            <person name="Buffenstein R."/>
            <person name="Wang B."/>
            <person name="Han C."/>
            <person name="Li Q."/>
            <person name="Chen L."/>
            <person name="Zhao W."/>
            <person name="Sunyaev S.R."/>
            <person name="Park T.J."/>
            <person name="Zhang G."/>
            <person name="Wang J."/>
            <person name="Gladyshev V.N."/>
        </authorList>
    </citation>
    <scope>NUCLEOTIDE SEQUENCE [LARGE SCALE GENOMIC DNA]</scope>
</reference>
<evidence type="ECO:0000259" key="1">
    <source>
        <dbReference type="Pfam" id="PF10441"/>
    </source>
</evidence>
<evidence type="ECO:0000313" key="2">
    <source>
        <dbReference type="EMBL" id="EHB11541.1"/>
    </source>
</evidence>
<dbReference type="FunCoup" id="G5BQI0">
    <property type="interactions" value="1556"/>
</dbReference>
<dbReference type="STRING" id="10181.G5BQI0"/>
<dbReference type="InterPro" id="IPR052609">
    <property type="entry name" value="Ribosome_Biogenesis_Reg"/>
</dbReference>
<dbReference type="PANTHER" id="PTHR15682:SF2">
    <property type="entry name" value="UNHEALTHY RIBOSOME BIOGENESIS PROTEIN 2 HOMOLOG"/>
    <property type="match status" value="1"/>
</dbReference>